<dbReference type="KEGG" id="egm:AYC65_04590"/>
<proteinExistence type="predicted"/>
<accession>A0A7T7ZX02</accession>
<dbReference type="AlphaFoldDB" id="A0A7T7ZX02"/>
<name>A0A7T7ZX02_9FLAO</name>
<dbReference type="OrthoDB" id="1451807at2"/>
<reference evidence="1 2" key="1">
    <citation type="submission" date="2020-12" db="EMBL/GenBank/DDBJ databases">
        <title>FDA dAtabase for Regulatory Grade micrObial Sequences (FDA-ARGOS): Supporting development and validation of Infectious Disease Dx tests.</title>
        <authorList>
            <person name="Kerrigan L."/>
            <person name="Long C."/>
            <person name="Tallon L."/>
            <person name="Sadzewicz L."/>
            <person name="Zhao X."/>
            <person name="Boylan J."/>
            <person name="Ott S."/>
            <person name="Bowen H."/>
            <person name="Vavikolanu K."/>
            <person name="Mehta A."/>
            <person name="Aluvathingal J."/>
            <person name="Nadendla S."/>
            <person name="Yan Y."/>
            <person name="Sichtig H."/>
        </authorList>
    </citation>
    <scope>NUCLEOTIDE SEQUENCE [LARGE SCALE GENOMIC DNA]</scope>
    <source>
        <strain evidence="1 2">FDAARGOS_1031</strain>
    </source>
</reference>
<gene>
    <name evidence="1" type="ORF">I6H88_15185</name>
</gene>
<dbReference type="Proteomes" id="UP000595426">
    <property type="component" value="Chromosome"/>
</dbReference>
<sequence>MDLKEFNNLSNQILSDDSLTEQQKEEKIIQFVDLIRFIKCYNSSINTSECKFRGKINVIVDGGKEKGILFCDLNSLHSTITYKQLVSEAKKNHGRAKELWLVFVRERETIDAGQALEFIQQENMSYFFDKLFLFDFFREKIYSLN</sequence>
<protein>
    <submittedName>
        <fullName evidence="1">Uncharacterized protein</fullName>
    </submittedName>
</protein>
<evidence type="ECO:0000313" key="1">
    <source>
        <dbReference type="EMBL" id="QQN57777.1"/>
    </source>
</evidence>
<dbReference type="EMBL" id="CP067018">
    <property type="protein sequence ID" value="QQN57777.1"/>
    <property type="molecule type" value="Genomic_DNA"/>
</dbReference>
<organism evidence="1 2">
    <name type="scientific">Elizabethkingia bruuniana</name>
    <dbReference type="NCBI Taxonomy" id="1756149"/>
    <lineage>
        <taxon>Bacteria</taxon>
        <taxon>Pseudomonadati</taxon>
        <taxon>Bacteroidota</taxon>
        <taxon>Flavobacteriia</taxon>
        <taxon>Flavobacteriales</taxon>
        <taxon>Weeksellaceae</taxon>
        <taxon>Elizabethkingia</taxon>
    </lineage>
</organism>
<evidence type="ECO:0000313" key="2">
    <source>
        <dbReference type="Proteomes" id="UP000595426"/>
    </source>
</evidence>
<dbReference type="GeneID" id="93132167"/>
<keyword evidence="2" id="KW-1185">Reference proteome</keyword>
<dbReference type="RefSeq" id="WP_034871174.1">
    <property type="nucleotide sequence ID" value="NZ_CBCSDR010000003.1"/>
</dbReference>